<dbReference type="eggNOG" id="COG0534">
    <property type="taxonomic scope" value="Bacteria"/>
</dbReference>
<feature type="transmembrane region" description="Helical" evidence="12">
    <location>
        <begin position="95"/>
        <end position="119"/>
    </location>
</feature>
<keyword evidence="4" id="KW-0813">Transport</keyword>
<feature type="transmembrane region" description="Helical" evidence="12">
    <location>
        <begin position="139"/>
        <end position="160"/>
    </location>
</feature>
<feature type="transmembrane region" description="Helical" evidence="12">
    <location>
        <begin position="328"/>
        <end position="349"/>
    </location>
</feature>
<keyword evidence="10 12" id="KW-0472">Membrane</keyword>
<keyword evidence="14" id="KW-1185">Reference proteome</keyword>
<evidence type="ECO:0000256" key="3">
    <source>
        <dbReference type="ARBA" id="ARBA00020268"/>
    </source>
</evidence>
<gene>
    <name evidence="13" type="ORF">IO99_04815</name>
</gene>
<dbReference type="Pfam" id="PF01554">
    <property type="entry name" value="MatE"/>
    <property type="match status" value="2"/>
</dbReference>
<name>A0A084JF58_9CLOT</name>
<feature type="transmembrane region" description="Helical" evidence="12">
    <location>
        <begin position="290"/>
        <end position="308"/>
    </location>
</feature>
<accession>A0A084JF58</accession>
<feature type="transmembrane region" description="Helical" evidence="12">
    <location>
        <begin position="202"/>
        <end position="223"/>
    </location>
</feature>
<dbReference type="InterPro" id="IPR050222">
    <property type="entry name" value="MATE_MdtK"/>
</dbReference>
<keyword evidence="5" id="KW-0050">Antiport</keyword>
<dbReference type="GO" id="GO:0006811">
    <property type="term" value="P:monoatomic ion transport"/>
    <property type="evidence" value="ECO:0007669"/>
    <property type="project" value="UniProtKB-KW"/>
</dbReference>
<feature type="transmembrane region" description="Helical" evidence="12">
    <location>
        <begin position="361"/>
        <end position="386"/>
    </location>
</feature>
<keyword evidence="6" id="KW-1003">Cell membrane</keyword>
<dbReference type="RefSeq" id="WP_035130844.1">
    <property type="nucleotide sequence ID" value="NZ_JPMD01000010.1"/>
</dbReference>
<feature type="transmembrane region" description="Helical" evidence="12">
    <location>
        <begin position="62"/>
        <end position="83"/>
    </location>
</feature>
<evidence type="ECO:0000256" key="4">
    <source>
        <dbReference type="ARBA" id="ARBA00022448"/>
    </source>
</evidence>
<proteinExistence type="predicted"/>
<dbReference type="GO" id="GO:0015297">
    <property type="term" value="F:antiporter activity"/>
    <property type="evidence" value="ECO:0007669"/>
    <property type="project" value="UniProtKB-KW"/>
</dbReference>
<dbReference type="EMBL" id="JPMD01000010">
    <property type="protein sequence ID" value="KEZ87592.1"/>
    <property type="molecule type" value="Genomic_DNA"/>
</dbReference>
<sequence length="461" mass="50411">MELLKKNLYLNKSTVKDVLKLSLPAVIEMLLYTMIWTVDTMLIGQYGGDIAVSTVGMSSEVIYTFTNILVAQSLSVGITSIVARRYGAKELDKANEYATLGFSLGFLVSMATTLFIFLFSKKLLVLAGAEPSIIGLGTTYINIVCIGLPFNMLSSMLNAVNRSYGNTKTPMIVSIVMLVVNLSLDTILIFGLLGFPELGVKGAAIATTIANISGFIYSAIYTYKKSLIKIEFKYLKKFSGARIKNITSLSVPAGMQEAAYSLARLFTSMMIMHLGTIAFAANQITLTLESISFMPGWGFAVAATTLVGNKVGEGDYKKAREYGRTAMILGIGVMCIFTLLFLIFPAQLIKMFIDSSNTEVISLGAACLMIAAAEQPAMALSMIVGGIFKGYGDTKTPFIIAFVTSWFIRLPLVFIFIYLLGTSITVFWIICLIQWSVDGLLLYIFYVKKLKPINSYITKLD</sequence>
<comment type="subcellular location">
    <subcellularLocation>
        <location evidence="2">Cell membrane</location>
        <topology evidence="2">Multi-pass membrane protein</topology>
    </subcellularLocation>
</comment>
<dbReference type="NCBIfam" id="TIGR00797">
    <property type="entry name" value="matE"/>
    <property type="match status" value="1"/>
</dbReference>
<dbReference type="CDD" id="cd13137">
    <property type="entry name" value="MATE_NorM_like"/>
    <property type="match status" value="1"/>
</dbReference>
<evidence type="ECO:0000256" key="10">
    <source>
        <dbReference type="ARBA" id="ARBA00023136"/>
    </source>
</evidence>
<dbReference type="PANTHER" id="PTHR43298">
    <property type="entry name" value="MULTIDRUG RESISTANCE PROTEIN NORM-RELATED"/>
    <property type="match status" value="1"/>
</dbReference>
<feature type="transmembrane region" description="Helical" evidence="12">
    <location>
        <begin position="21"/>
        <end position="42"/>
    </location>
</feature>
<evidence type="ECO:0000256" key="1">
    <source>
        <dbReference type="ARBA" id="ARBA00003408"/>
    </source>
</evidence>
<dbReference type="GO" id="GO:0005886">
    <property type="term" value="C:plasma membrane"/>
    <property type="evidence" value="ECO:0007669"/>
    <property type="project" value="UniProtKB-SubCell"/>
</dbReference>
<evidence type="ECO:0000256" key="7">
    <source>
        <dbReference type="ARBA" id="ARBA00022692"/>
    </source>
</evidence>
<comment type="caution">
    <text evidence="13">The sequence shown here is derived from an EMBL/GenBank/DDBJ whole genome shotgun (WGS) entry which is preliminary data.</text>
</comment>
<dbReference type="InterPro" id="IPR048279">
    <property type="entry name" value="MdtK-like"/>
</dbReference>
<evidence type="ECO:0000256" key="2">
    <source>
        <dbReference type="ARBA" id="ARBA00004651"/>
    </source>
</evidence>
<evidence type="ECO:0000313" key="14">
    <source>
        <dbReference type="Proteomes" id="UP000028542"/>
    </source>
</evidence>
<evidence type="ECO:0000256" key="6">
    <source>
        <dbReference type="ARBA" id="ARBA00022475"/>
    </source>
</evidence>
<organism evidence="13 14">
    <name type="scientific">Clostridium sulfidigenes</name>
    <dbReference type="NCBI Taxonomy" id="318464"/>
    <lineage>
        <taxon>Bacteria</taxon>
        <taxon>Bacillati</taxon>
        <taxon>Bacillota</taxon>
        <taxon>Clostridia</taxon>
        <taxon>Eubacteriales</taxon>
        <taxon>Clostridiaceae</taxon>
        <taxon>Clostridium</taxon>
    </lineage>
</organism>
<protein>
    <recommendedName>
        <fullName evidence="3">Probable multidrug resistance protein NorM</fullName>
    </recommendedName>
    <alternativeName>
        <fullName evidence="11">Multidrug-efflux transporter</fullName>
    </alternativeName>
</protein>
<reference evidence="13 14" key="1">
    <citation type="submission" date="2014-07" db="EMBL/GenBank/DDBJ databases">
        <title>Draft genome of Clostridium sulfidigenes 113A isolated from sediments associated with methane hydrate from Krishna Godavari basin.</title>
        <authorList>
            <person name="Honkalas V.S."/>
            <person name="Dabir A.P."/>
            <person name="Arora P."/>
            <person name="Dhakephalkar P.K."/>
        </authorList>
    </citation>
    <scope>NUCLEOTIDE SEQUENCE [LARGE SCALE GENOMIC DNA]</scope>
    <source>
        <strain evidence="13 14">113A</strain>
    </source>
</reference>
<evidence type="ECO:0000313" key="13">
    <source>
        <dbReference type="EMBL" id="KEZ87592.1"/>
    </source>
</evidence>
<dbReference type="GO" id="GO:0042910">
    <property type="term" value="F:xenobiotic transmembrane transporter activity"/>
    <property type="evidence" value="ECO:0007669"/>
    <property type="project" value="InterPro"/>
</dbReference>
<dbReference type="Proteomes" id="UP000028542">
    <property type="component" value="Unassembled WGS sequence"/>
</dbReference>
<dbReference type="PIRSF" id="PIRSF006603">
    <property type="entry name" value="DinF"/>
    <property type="match status" value="1"/>
</dbReference>
<keyword evidence="8 12" id="KW-1133">Transmembrane helix</keyword>
<feature type="transmembrane region" description="Helical" evidence="12">
    <location>
        <begin position="398"/>
        <end position="420"/>
    </location>
</feature>
<dbReference type="PANTHER" id="PTHR43298:SF4">
    <property type="entry name" value="DRUG_SODIUM ANTIPORTER"/>
    <property type="match status" value="1"/>
</dbReference>
<feature type="transmembrane region" description="Helical" evidence="12">
    <location>
        <begin position="265"/>
        <end position="284"/>
    </location>
</feature>
<evidence type="ECO:0000256" key="12">
    <source>
        <dbReference type="SAM" id="Phobius"/>
    </source>
</evidence>
<feature type="transmembrane region" description="Helical" evidence="12">
    <location>
        <begin position="172"/>
        <end position="196"/>
    </location>
</feature>
<evidence type="ECO:0000256" key="9">
    <source>
        <dbReference type="ARBA" id="ARBA00023065"/>
    </source>
</evidence>
<dbReference type="AlphaFoldDB" id="A0A084JF58"/>
<evidence type="ECO:0000256" key="5">
    <source>
        <dbReference type="ARBA" id="ARBA00022449"/>
    </source>
</evidence>
<evidence type="ECO:0000256" key="11">
    <source>
        <dbReference type="ARBA" id="ARBA00031636"/>
    </source>
</evidence>
<evidence type="ECO:0000256" key="8">
    <source>
        <dbReference type="ARBA" id="ARBA00022989"/>
    </source>
</evidence>
<keyword evidence="9" id="KW-0406">Ion transport</keyword>
<keyword evidence="7 12" id="KW-0812">Transmembrane</keyword>
<feature type="transmembrane region" description="Helical" evidence="12">
    <location>
        <begin position="426"/>
        <end position="446"/>
    </location>
</feature>
<dbReference type="InterPro" id="IPR002528">
    <property type="entry name" value="MATE_fam"/>
</dbReference>
<comment type="function">
    <text evidence="1">Multidrug efflux pump.</text>
</comment>